<dbReference type="Proteomes" id="UP001331515">
    <property type="component" value="Unassembled WGS sequence"/>
</dbReference>
<evidence type="ECO:0008006" key="5">
    <source>
        <dbReference type="Google" id="ProtNLM"/>
    </source>
</evidence>
<feature type="chain" id="PRO_5043056079" description="Secreted protein" evidence="2">
    <location>
        <begin position="21"/>
        <end position="77"/>
    </location>
</feature>
<proteinExistence type="predicted"/>
<feature type="signal peptide" evidence="2">
    <location>
        <begin position="1"/>
        <end position="20"/>
    </location>
</feature>
<organism evidence="3 4">
    <name type="scientific">Champsocephalus gunnari</name>
    <name type="common">Mackerel icefish</name>
    <dbReference type="NCBI Taxonomy" id="52237"/>
    <lineage>
        <taxon>Eukaryota</taxon>
        <taxon>Metazoa</taxon>
        <taxon>Chordata</taxon>
        <taxon>Craniata</taxon>
        <taxon>Vertebrata</taxon>
        <taxon>Euteleostomi</taxon>
        <taxon>Actinopterygii</taxon>
        <taxon>Neopterygii</taxon>
        <taxon>Teleostei</taxon>
        <taxon>Neoteleostei</taxon>
        <taxon>Acanthomorphata</taxon>
        <taxon>Eupercaria</taxon>
        <taxon>Perciformes</taxon>
        <taxon>Notothenioidei</taxon>
        <taxon>Channichthyidae</taxon>
        <taxon>Champsocephalus</taxon>
    </lineage>
</organism>
<evidence type="ECO:0000256" key="2">
    <source>
        <dbReference type="SAM" id="SignalP"/>
    </source>
</evidence>
<protein>
    <recommendedName>
        <fullName evidence="5">Secreted protein</fullName>
    </recommendedName>
</protein>
<comment type="caution">
    <text evidence="3">The sequence shown here is derived from an EMBL/GenBank/DDBJ whole genome shotgun (WGS) entry which is preliminary data.</text>
</comment>
<evidence type="ECO:0000256" key="1">
    <source>
        <dbReference type="SAM" id="MobiDB-lite"/>
    </source>
</evidence>
<evidence type="ECO:0000313" key="3">
    <source>
        <dbReference type="EMBL" id="KAK5908555.1"/>
    </source>
</evidence>
<sequence>MTITLGGLILLHVLSPSVQEMSPSPAANQRVCLTHYTRSKWSREGSFKPRQVLQIPFSGQAAPRTANRARSSPALAV</sequence>
<accession>A0AAN8CRA3</accession>
<keyword evidence="2" id="KW-0732">Signal</keyword>
<evidence type="ECO:0000313" key="4">
    <source>
        <dbReference type="Proteomes" id="UP001331515"/>
    </source>
</evidence>
<feature type="region of interest" description="Disordered" evidence="1">
    <location>
        <begin position="58"/>
        <end position="77"/>
    </location>
</feature>
<reference evidence="3 4" key="1">
    <citation type="journal article" date="2023" name="Mol. Biol. Evol.">
        <title>Genomics of Secondarily Temperate Adaptation in the Only Non-Antarctic Icefish.</title>
        <authorList>
            <person name="Rivera-Colon A.G."/>
            <person name="Rayamajhi N."/>
            <person name="Minhas B.F."/>
            <person name="Madrigal G."/>
            <person name="Bilyk K.T."/>
            <person name="Yoon V."/>
            <person name="Hune M."/>
            <person name="Gregory S."/>
            <person name="Cheng C.H.C."/>
            <person name="Catchen J.M."/>
        </authorList>
    </citation>
    <scope>NUCLEOTIDE SEQUENCE [LARGE SCALE GENOMIC DNA]</scope>
    <source>
        <tissue evidence="3">White muscle</tissue>
    </source>
</reference>
<dbReference type="EMBL" id="JAURVH010001529">
    <property type="protein sequence ID" value="KAK5908555.1"/>
    <property type="molecule type" value="Genomic_DNA"/>
</dbReference>
<dbReference type="AlphaFoldDB" id="A0AAN8CRA3"/>
<keyword evidence="4" id="KW-1185">Reference proteome</keyword>
<name>A0AAN8CRA3_CHAGU</name>
<gene>
    <name evidence="3" type="ORF">CgunFtcFv8_016601</name>
</gene>